<accession>A0A1B1YHY4</accession>
<evidence type="ECO:0000313" key="2">
    <source>
        <dbReference type="EMBL" id="ANX00371.1"/>
    </source>
</evidence>
<name>A0A1B1YHY4_THEST</name>
<dbReference type="Proteomes" id="UP000092931">
    <property type="component" value="Chromosome"/>
</dbReference>
<dbReference type="Gene3D" id="1.10.150.20">
    <property type="entry name" value="5' to 3' exonuclease, C-terminal subdomain"/>
    <property type="match status" value="1"/>
</dbReference>
<dbReference type="InterPro" id="IPR047525">
    <property type="entry name" value="TfoX-like"/>
</dbReference>
<evidence type="ECO:0000259" key="1">
    <source>
        <dbReference type="Pfam" id="PF04994"/>
    </source>
</evidence>
<dbReference type="InterPro" id="IPR007077">
    <property type="entry name" value="TfoX_C"/>
</dbReference>
<dbReference type="AlphaFoldDB" id="A0A1B1YHY4"/>
<dbReference type="PANTHER" id="PTHR36121">
    <property type="entry name" value="PROTEIN SXY"/>
    <property type="match status" value="1"/>
</dbReference>
<proteinExistence type="predicted"/>
<dbReference type="RefSeq" id="WP_065820516.1">
    <property type="nucleotide sequence ID" value="NZ_CP014673.1"/>
</dbReference>
<dbReference type="PANTHER" id="PTHR36121:SF1">
    <property type="entry name" value="PROTEIN SXY"/>
    <property type="match status" value="1"/>
</dbReference>
<dbReference type="Pfam" id="PF04994">
    <property type="entry name" value="TfoX_C"/>
    <property type="match status" value="1"/>
</dbReference>
<reference evidence="2 3" key="1">
    <citation type="submission" date="2016-02" db="EMBL/GenBank/DDBJ databases">
        <title>Comparison of Clostridium stercorarium subspecies using comparative genomics and transcriptomics.</title>
        <authorList>
            <person name="Schellenberg J."/>
            <person name="Thallinger G."/>
            <person name="Levin D.B."/>
            <person name="Zhang X."/>
            <person name="Alvare G."/>
            <person name="Fristensky B."/>
            <person name="Sparling R."/>
        </authorList>
    </citation>
    <scope>NUCLEOTIDE SEQUENCE [LARGE SCALE GENOMIC DNA]</scope>
    <source>
        <strain evidence="2 3">DSM 9219</strain>
    </source>
</reference>
<organism evidence="2 3">
    <name type="scientific">Thermoclostridium stercorarium subsp. leptospartum DSM 9219</name>
    <dbReference type="NCBI Taxonomy" id="1346611"/>
    <lineage>
        <taxon>Bacteria</taxon>
        <taxon>Bacillati</taxon>
        <taxon>Bacillota</taxon>
        <taxon>Clostridia</taxon>
        <taxon>Eubacteriales</taxon>
        <taxon>Oscillospiraceae</taxon>
        <taxon>Thermoclostridium</taxon>
    </lineage>
</organism>
<sequence length="86" mass="9823">MTKLSDMPNIGKELEKQLKKAGVETPGQLIELGSKEAFLRIRTIDSSACINRLYALEGAIRNIRWHYLSQDIKDELKAFYLSLNVK</sequence>
<feature type="domain" description="TfoX C-terminal" evidence="1">
    <location>
        <begin position="2"/>
        <end position="79"/>
    </location>
</feature>
<gene>
    <name evidence="2" type="ORF">CSTERLE_01565</name>
</gene>
<protein>
    <submittedName>
        <fullName evidence="2">Competence protein TfoX</fullName>
    </submittedName>
</protein>
<dbReference type="EMBL" id="CP014673">
    <property type="protein sequence ID" value="ANX00371.1"/>
    <property type="molecule type" value="Genomic_DNA"/>
</dbReference>
<evidence type="ECO:0000313" key="3">
    <source>
        <dbReference type="Proteomes" id="UP000092931"/>
    </source>
</evidence>